<organism evidence="2 3">
    <name type="scientific">Reticulomyxa filosa</name>
    <dbReference type="NCBI Taxonomy" id="46433"/>
    <lineage>
        <taxon>Eukaryota</taxon>
        <taxon>Sar</taxon>
        <taxon>Rhizaria</taxon>
        <taxon>Retaria</taxon>
        <taxon>Foraminifera</taxon>
        <taxon>Monothalamids</taxon>
        <taxon>Reticulomyxidae</taxon>
        <taxon>Reticulomyxa</taxon>
    </lineage>
</organism>
<gene>
    <name evidence="2" type="ORF">RFI_35420</name>
</gene>
<feature type="transmembrane region" description="Helical" evidence="1">
    <location>
        <begin position="21"/>
        <end position="42"/>
    </location>
</feature>
<protein>
    <submittedName>
        <fullName evidence="2">Uncharacterized protein</fullName>
    </submittedName>
</protein>
<keyword evidence="1" id="KW-0472">Membrane</keyword>
<dbReference type="AlphaFoldDB" id="X6LK91"/>
<proteinExistence type="predicted"/>
<dbReference type="EMBL" id="ASPP01036892">
    <property type="protein sequence ID" value="ETO02019.1"/>
    <property type="molecule type" value="Genomic_DNA"/>
</dbReference>
<dbReference type="Proteomes" id="UP000023152">
    <property type="component" value="Unassembled WGS sequence"/>
</dbReference>
<keyword evidence="3" id="KW-1185">Reference proteome</keyword>
<evidence type="ECO:0000256" key="1">
    <source>
        <dbReference type="SAM" id="Phobius"/>
    </source>
</evidence>
<sequence length="119" mass="14584">MKMKKKIRVEIHPVSERSEKSIIMFIFMFLYILLSNNVVVFVKKYEIGILPPKKKNICTYLCFRHPSIKKQIGFGEKYEKKLIIMIEKNKKKIEKRKWKKKKENRENKKEYFIKEKNNK</sequence>
<evidence type="ECO:0000313" key="3">
    <source>
        <dbReference type="Proteomes" id="UP000023152"/>
    </source>
</evidence>
<keyword evidence="1" id="KW-0812">Transmembrane</keyword>
<reference evidence="2 3" key="1">
    <citation type="journal article" date="2013" name="Curr. Biol.">
        <title>The Genome of the Foraminiferan Reticulomyxa filosa.</title>
        <authorList>
            <person name="Glockner G."/>
            <person name="Hulsmann N."/>
            <person name="Schleicher M."/>
            <person name="Noegel A.A."/>
            <person name="Eichinger L."/>
            <person name="Gallinger C."/>
            <person name="Pawlowski J."/>
            <person name="Sierra R."/>
            <person name="Euteneuer U."/>
            <person name="Pillet L."/>
            <person name="Moustafa A."/>
            <person name="Platzer M."/>
            <person name="Groth M."/>
            <person name="Szafranski K."/>
            <person name="Schliwa M."/>
        </authorList>
    </citation>
    <scope>NUCLEOTIDE SEQUENCE [LARGE SCALE GENOMIC DNA]</scope>
</reference>
<name>X6LK91_RETFI</name>
<keyword evidence="1" id="KW-1133">Transmembrane helix</keyword>
<accession>X6LK91</accession>
<evidence type="ECO:0000313" key="2">
    <source>
        <dbReference type="EMBL" id="ETO02019.1"/>
    </source>
</evidence>
<comment type="caution">
    <text evidence="2">The sequence shown here is derived from an EMBL/GenBank/DDBJ whole genome shotgun (WGS) entry which is preliminary data.</text>
</comment>